<feature type="domain" description="N-acetyltransferase" evidence="3">
    <location>
        <begin position="8"/>
        <end position="161"/>
    </location>
</feature>
<keyword evidence="1 4" id="KW-0808">Transferase</keyword>
<dbReference type="SUPFAM" id="SSF55729">
    <property type="entry name" value="Acyl-CoA N-acyltransferases (Nat)"/>
    <property type="match status" value="1"/>
</dbReference>
<dbReference type="InterPro" id="IPR016181">
    <property type="entry name" value="Acyl_CoA_acyltransferase"/>
</dbReference>
<protein>
    <submittedName>
        <fullName evidence="4">L-amino acid N-acyltransferase YncA</fullName>
    </submittedName>
</protein>
<dbReference type="RefSeq" id="WP_100415563.1">
    <property type="nucleotide sequence ID" value="NZ_PGEZ01000003.1"/>
</dbReference>
<dbReference type="AlphaFoldDB" id="A0A2M9ARF3"/>
<dbReference type="Proteomes" id="UP000230842">
    <property type="component" value="Unassembled WGS sequence"/>
</dbReference>
<accession>A0A2M9ARF3</accession>
<keyword evidence="5" id="KW-1185">Reference proteome</keyword>
<dbReference type="PROSITE" id="PS51186">
    <property type="entry name" value="GNAT"/>
    <property type="match status" value="1"/>
</dbReference>
<evidence type="ECO:0000256" key="2">
    <source>
        <dbReference type="ARBA" id="ARBA00023315"/>
    </source>
</evidence>
<organism evidence="4 5">
    <name type="scientific">Mumia flava</name>
    <dbReference type="NCBI Taxonomy" id="1348852"/>
    <lineage>
        <taxon>Bacteria</taxon>
        <taxon>Bacillati</taxon>
        <taxon>Actinomycetota</taxon>
        <taxon>Actinomycetes</taxon>
        <taxon>Propionibacteriales</taxon>
        <taxon>Nocardioidaceae</taxon>
        <taxon>Mumia</taxon>
    </lineage>
</organism>
<evidence type="ECO:0000259" key="3">
    <source>
        <dbReference type="PROSITE" id="PS51186"/>
    </source>
</evidence>
<dbReference type="GO" id="GO:0016747">
    <property type="term" value="F:acyltransferase activity, transferring groups other than amino-acyl groups"/>
    <property type="evidence" value="ECO:0007669"/>
    <property type="project" value="InterPro"/>
</dbReference>
<dbReference type="Pfam" id="PF13420">
    <property type="entry name" value="Acetyltransf_4"/>
    <property type="match status" value="1"/>
</dbReference>
<dbReference type="OrthoDB" id="3173333at2"/>
<proteinExistence type="predicted"/>
<dbReference type="PANTHER" id="PTHR43072">
    <property type="entry name" value="N-ACETYLTRANSFERASE"/>
    <property type="match status" value="1"/>
</dbReference>
<reference evidence="4 5" key="1">
    <citation type="submission" date="2017-11" db="EMBL/GenBank/DDBJ databases">
        <title>Genomic Encyclopedia of Archaeal and Bacterial Type Strains, Phase II (KMG-II): From Individual Species to Whole Genera.</title>
        <authorList>
            <person name="Goeker M."/>
        </authorList>
    </citation>
    <scope>NUCLEOTIDE SEQUENCE [LARGE SCALE GENOMIC DNA]</scope>
    <source>
        <strain evidence="4 5">DSM 27763</strain>
    </source>
</reference>
<evidence type="ECO:0000313" key="4">
    <source>
        <dbReference type="EMBL" id="PJJ48272.1"/>
    </source>
</evidence>
<comment type="caution">
    <text evidence="4">The sequence shown here is derived from an EMBL/GenBank/DDBJ whole genome shotgun (WGS) entry which is preliminary data.</text>
</comment>
<evidence type="ECO:0000256" key="1">
    <source>
        <dbReference type="ARBA" id="ARBA00022679"/>
    </source>
</evidence>
<dbReference type="CDD" id="cd04301">
    <property type="entry name" value="NAT_SF"/>
    <property type="match status" value="1"/>
</dbReference>
<evidence type="ECO:0000313" key="5">
    <source>
        <dbReference type="Proteomes" id="UP000230842"/>
    </source>
</evidence>
<dbReference type="InterPro" id="IPR000182">
    <property type="entry name" value="GNAT_dom"/>
</dbReference>
<dbReference type="EMBL" id="PGEZ01000003">
    <property type="protein sequence ID" value="PJJ48272.1"/>
    <property type="molecule type" value="Genomic_DNA"/>
</dbReference>
<dbReference type="Gene3D" id="3.40.630.30">
    <property type="match status" value="1"/>
</dbReference>
<keyword evidence="2 4" id="KW-0012">Acyltransferase</keyword>
<gene>
    <name evidence="4" type="ORF">CLV56_3976</name>
</gene>
<name>A0A2M9ARF3_9ACTN</name>
<sequence>MPPALPDLAVRALAPADWDAVRRIYAEGIATRNATFETEVPEADALDAKWLANHRWVAVAGEEVVGFAALAPTSPRECYAGVVETSVYVADGARGLGVGRALVAQQVRAADAGGIWTLQTSIFPENEASIALHRTAGFRIVGRRERIAQLDGAWRDTILLERRTA</sequence>
<dbReference type="PANTHER" id="PTHR43072:SF23">
    <property type="entry name" value="UPF0039 PROTEIN C11D3.02C"/>
    <property type="match status" value="1"/>
</dbReference>